<gene>
    <name evidence="2" type="ORF">NMU02_05665</name>
</gene>
<dbReference type="EMBL" id="JANDHW010000004">
    <property type="protein sequence ID" value="MCP9611574.1"/>
    <property type="molecule type" value="Genomic_DNA"/>
</dbReference>
<sequence length="392" mass="45117">MKLYIILLSICLSIGELSAQSQIDHILRSISENNRELKANGKLTESKKLEAKIGNTLPDPTVSYDHLWGSPSQLGKSKELNVQQSFDFPSLYAHRNRLSKQKAVLYDRQYETTRQQILLNAKELCIDIIALNKQHALQLLRQQNAYSLVKFYQERVKRGDANILETNKIEMELLNVKTEIRQTLTTRTAKLKELQMLNGDIPVIITDTTFIPVALPTNKEEWKQEALSADPSMQSLLQEKDIALRELKLSKSQWIPKFELGYRREKSLDENFNGISFGVSIPLYENRNRIKQAKALAAYSDLQISSAAASNQNVLDQLYSQAASLKKSIEEYRQVLNSQHTIDLLNKALKAGQISMIEYFTETTLWYQSLSNYIQLENEYQKTMAQLYKYRL</sequence>
<keyword evidence="3" id="KW-1185">Reference proteome</keyword>
<reference evidence="2 3" key="1">
    <citation type="submission" date="2022-07" db="EMBL/GenBank/DDBJ databases">
        <title>Fecal culturing of patients with breast cancer.</title>
        <authorList>
            <person name="Teng N.M.Y."/>
            <person name="Kiu R."/>
            <person name="Evans R."/>
            <person name="Baker D.J."/>
            <person name="Zenner C."/>
            <person name="Robinson S.D."/>
            <person name="Hall L.J."/>
        </authorList>
    </citation>
    <scope>NUCLEOTIDE SEQUENCE [LARGE SCALE GENOMIC DNA]</scope>
    <source>
        <strain evidence="2 3">LH1063</strain>
    </source>
</reference>
<protein>
    <submittedName>
        <fullName evidence="2">TolC family protein</fullName>
    </submittedName>
</protein>
<accession>A0ABT1MHQ1</accession>
<dbReference type="PANTHER" id="PTHR30203">
    <property type="entry name" value="OUTER MEMBRANE CATION EFFLUX PROTEIN"/>
    <property type="match status" value="1"/>
</dbReference>
<evidence type="ECO:0000313" key="2">
    <source>
        <dbReference type="EMBL" id="MCP9611574.1"/>
    </source>
</evidence>
<proteinExistence type="inferred from homology"/>
<organism evidence="2 3">
    <name type="scientific">Coprobacter tertius</name>
    <dbReference type="NCBI Taxonomy" id="2944915"/>
    <lineage>
        <taxon>Bacteria</taxon>
        <taxon>Pseudomonadati</taxon>
        <taxon>Bacteroidota</taxon>
        <taxon>Bacteroidia</taxon>
        <taxon>Bacteroidales</taxon>
        <taxon>Barnesiellaceae</taxon>
        <taxon>Coprobacter</taxon>
    </lineage>
</organism>
<dbReference type="RefSeq" id="WP_255026442.1">
    <property type="nucleotide sequence ID" value="NZ_JANDHW010000004.1"/>
</dbReference>
<evidence type="ECO:0000313" key="3">
    <source>
        <dbReference type="Proteomes" id="UP001205603"/>
    </source>
</evidence>
<name>A0ABT1MHQ1_9BACT</name>
<dbReference type="SUPFAM" id="SSF56954">
    <property type="entry name" value="Outer membrane efflux proteins (OEP)"/>
    <property type="match status" value="1"/>
</dbReference>
<comment type="caution">
    <text evidence="2">The sequence shown here is derived from an EMBL/GenBank/DDBJ whole genome shotgun (WGS) entry which is preliminary data.</text>
</comment>
<dbReference type="Gene3D" id="1.20.1600.10">
    <property type="entry name" value="Outer membrane efflux proteins (OEP)"/>
    <property type="match status" value="1"/>
</dbReference>
<comment type="similarity">
    <text evidence="1">Belongs to the outer membrane factor (OMF) (TC 1.B.17) family.</text>
</comment>
<evidence type="ECO:0000256" key="1">
    <source>
        <dbReference type="ARBA" id="ARBA00007613"/>
    </source>
</evidence>
<dbReference type="Proteomes" id="UP001205603">
    <property type="component" value="Unassembled WGS sequence"/>
</dbReference>
<dbReference type="Pfam" id="PF02321">
    <property type="entry name" value="OEP"/>
    <property type="match status" value="1"/>
</dbReference>
<dbReference type="InterPro" id="IPR003423">
    <property type="entry name" value="OMP_efflux"/>
</dbReference>
<dbReference type="InterPro" id="IPR010131">
    <property type="entry name" value="MdtP/NodT-like"/>
</dbReference>
<dbReference type="PANTHER" id="PTHR30203:SF24">
    <property type="entry name" value="BLR4935 PROTEIN"/>
    <property type="match status" value="1"/>
</dbReference>